<dbReference type="Pfam" id="PF12833">
    <property type="entry name" value="HTH_18"/>
    <property type="match status" value="1"/>
</dbReference>
<keyword evidence="3" id="KW-0804">Transcription</keyword>
<evidence type="ECO:0000313" key="6">
    <source>
        <dbReference type="EMBL" id="RKP47705.1"/>
    </source>
</evidence>
<accession>A0A494XAC5</accession>
<dbReference type="PANTHER" id="PTHR30146:SF24">
    <property type="entry name" value="XYLOSE OPERON REGULATORY PROTEIN"/>
    <property type="match status" value="1"/>
</dbReference>
<dbReference type="Gene3D" id="1.10.10.60">
    <property type="entry name" value="Homeodomain-like"/>
    <property type="match status" value="1"/>
</dbReference>
<dbReference type="SMART" id="SM00342">
    <property type="entry name" value="HTH_ARAC"/>
    <property type="match status" value="1"/>
</dbReference>
<protein>
    <submittedName>
        <fullName evidence="6">Helix-turn-helix domain-containing protein</fullName>
    </submittedName>
</protein>
<dbReference type="Proteomes" id="UP000270342">
    <property type="component" value="Unassembled WGS sequence"/>
</dbReference>
<evidence type="ECO:0000256" key="1">
    <source>
        <dbReference type="ARBA" id="ARBA00023015"/>
    </source>
</evidence>
<dbReference type="InterPro" id="IPR018060">
    <property type="entry name" value="HTH_AraC"/>
</dbReference>
<dbReference type="SUPFAM" id="SSF46689">
    <property type="entry name" value="Homeodomain-like"/>
    <property type="match status" value="2"/>
</dbReference>
<evidence type="ECO:0000256" key="3">
    <source>
        <dbReference type="ARBA" id="ARBA00023163"/>
    </source>
</evidence>
<feature type="region of interest" description="Disordered" evidence="4">
    <location>
        <begin position="462"/>
        <end position="510"/>
    </location>
</feature>
<gene>
    <name evidence="6" type="ORF">D7S86_22320</name>
</gene>
<evidence type="ECO:0000256" key="4">
    <source>
        <dbReference type="SAM" id="MobiDB-lite"/>
    </source>
</evidence>
<organism evidence="6 7">
    <name type="scientific">Pararobbsia silviterrae</name>
    <dbReference type="NCBI Taxonomy" id="1792498"/>
    <lineage>
        <taxon>Bacteria</taxon>
        <taxon>Pseudomonadati</taxon>
        <taxon>Pseudomonadota</taxon>
        <taxon>Betaproteobacteria</taxon>
        <taxon>Burkholderiales</taxon>
        <taxon>Burkholderiaceae</taxon>
        <taxon>Pararobbsia</taxon>
    </lineage>
</organism>
<comment type="caution">
    <text evidence="6">The sequence shown here is derived from an EMBL/GenBank/DDBJ whole genome shotgun (WGS) entry which is preliminary data.</text>
</comment>
<dbReference type="EMBL" id="RBZU01000012">
    <property type="protein sequence ID" value="RKP47705.1"/>
    <property type="molecule type" value="Genomic_DNA"/>
</dbReference>
<dbReference type="InterPro" id="IPR046335">
    <property type="entry name" value="LacI/GalR-like_sensor"/>
</dbReference>
<dbReference type="Pfam" id="PF22177">
    <property type="entry name" value="PBP1_XylR"/>
    <property type="match status" value="1"/>
</dbReference>
<keyword evidence="1" id="KW-0805">Transcription regulation</keyword>
<evidence type="ECO:0000256" key="2">
    <source>
        <dbReference type="ARBA" id="ARBA00023125"/>
    </source>
</evidence>
<feature type="region of interest" description="Disordered" evidence="4">
    <location>
        <begin position="398"/>
        <end position="444"/>
    </location>
</feature>
<name>A0A494XAC5_9BURK</name>
<evidence type="ECO:0000259" key="5">
    <source>
        <dbReference type="PROSITE" id="PS01124"/>
    </source>
</evidence>
<dbReference type="PROSITE" id="PS01124">
    <property type="entry name" value="HTH_ARAC_FAMILY_2"/>
    <property type="match status" value="1"/>
</dbReference>
<dbReference type="CDD" id="cd01543">
    <property type="entry name" value="PBP1_XylR"/>
    <property type="match status" value="1"/>
</dbReference>
<dbReference type="Gene3D" id="3.40.50.2300">
    <property type="match status" value="2"/>
</dbReference>
<feature type="compositionally biased region" description="Low complexity" evidence="4">
    <location>
        <begin position="491"/>
        <end position="510"/>
    </location>
</feature>
<proteinExistence type="predicted"/>
<dbReference type="InterPro" id="IPR028082">
    <property type="entry name" value="Peripla_BP_I"/>
</dbReference>
<dbReference type="Pfam" id="PF13377">
    <property type="entry name" value="Peripla_BP_3"/>
    <property type="match status" value="1"/>
</dbReference>
<dbReference type="SUPFAM" id="SSF53822">
    <property type="entry name" value="Periplasmic binding protein-like I"/>
    <property type="match status" value="1"/>
</dbReference>
<keyword evidence="7" id="KW-1185">Reference proteome</keyword>
<dbReference type="GO" id="GO:0003700">
    <property type="term" value="F:DNA-binding transcription factor activity"/>
    <property type="evidence" value="ECO:0007669"/>
    <property type="project" value="InterPro"/>
</dbReference>
<sequence length="510" mass="55093">MPRSVMKKAQTTHRIALLFNANKIYDREIITGIGNYLLSTRVAWDLFLEEDFRARLNGIEHWDGDGIIADFDDPAVAETLSHCDLPVVAIGSSYEDTTFYPEKVPYIATDNAKVVQLAYDHLIGAGLPRFALYSLPENPNNRWAQEREHAFRKLLAADGLEGEIYRGLSTTALGWHEAIERLQTWLAGLPKPVGVIAVTDARARQLLQACMQANIPVPEQVAIVGIDNDPLTRTLTRIPITSVIQGAEEMGRTAAHLLHRMLLGARFPGTVIRVPPVGINVLESTDHQPLASPYVMRARHFIRQYACQGIKTEQVADYVGVSRSSLEEHFRRELGRTVHQEILRHKLEHAQALLAKNEVSNAEVAIRCGFTSVQYMYAVFRRELDCTPKEFQERLRAQAEGGDAVAPGKPGTSAAGSGPIGSGPTGSTLAGPGGTQPGPGAASGVTSGALANAVASLTAGAGVKTPARGRPAAAVSESSARNTDDTTVHRSSQATTTLASLTKTTAQYRA</sequence>
<dbReference type="InterPro" id="IPR009057">
    <property type="entry name" value="Homeodomain-like_sf"/>
</dbReference>
<reference evidence="6 7" key="1">
    <citation type="submission" date="2018-10" db="EMBL/GenBank/DDBJ databases">
        <title>Robbsia sp. DHC34, isolated from soil.</title>
        <authorList>
            <person name="Gao Z.-H."/>
            <person name="Qiu L.-H."/>
        </authorList>
    </citation>
    <scope>NUCLEOTIDE SEQUENCE [LARGE SCALE GENOMIC DNA]</scope>
    <source>
        <strain evidence="6 7">DHC34</strain>
    </source>
</reference>
<keyword evidence="2" id="KW-0238">DNA-binding</keyword>
<feature type="domain" description="HTH araC/xylS-type" evidence="5">
    <location>
        <begin position="296"/>
        <end position="394"/>
    </location>
</feature>
<dbReference type="AlphaFoldDB" id="A0A494XAC5"/>
<dbReference type="PANTHER" id="PTHR30146">
    <property type="entry name" value="LACI-RELATED TRANSCRIPTIONAL REPRESSOR"/>
    <property type="match status" value="1"/>
</dbReference>
<dbReference type="InterPro" id="IPR054031">
    <property type="entry name" value="XylR_PBP1"/>
</dbReference>
<dbReference type="GO" id="GO:0000976">
    <property type="term" value="F:transcription cis-regulatory region binding"/>
    <property type="evidence" value="ECO:0007669"/>
    <property type="project" value="TreeGrafter"/>
</dbReference>
<evidence type="ECO:0000313" key="7">
    <source>
        <dbReference type="Proteomes" id="UP000270342"/>
    </source>
</evidence>
<dbReference type="OrthoDB" id="8766450at2"/>